<feature type="compositionally biased region" description="Basic residues" evidence="1">
    <location>
        <begin position="1"/>
        <end position="11"/>
    </location>
</feature>
<feature type="domain" description="BRCT" evidence="2">
    <location>
        <begin position="1176"/>
        <end position="1270"/>
    </location>
</feature>
<accession>A0A5N5QHQ7</accession>
<dbReference type="SMART" id="SM00292">
    <property type="entry name" value="BRCT"/>
    <property type="match status" value="1"/>
</dbReference>
<evidence type="ECO:0000259" key="2">
    <source>
        <dbReference type="PROSITE" id="PS50172"/>
    </source>
</evidence>
<dbReference type="EMBL" id="SSOP01000129">
    <property type="protein sequence ID" value="KAB5591008.1"/>
    <property type="molecule type" value="Genomic_DNA"/>
</dbReference>
<dbReference type="PROSITE" id="PS50172">
    <property type="entry name" value="BRCT"/>
    <property type="match status" value="1"/>
</dbReference>
<feature type="region of interest" description="Disordered" evidence="1">
    <location>
        <begin position="465"/>
        <end position="1178"/>
    </location>
</feature>
<dbReference type="SUPFAM" id="SSF52113">
    <property type="entry name" value="BRCT domain"/>
    <property type="match status" value="1"/>
</dbReference>
<dbReference type="InterPro" id="IPR001357">
    <property type="entry name" value="BRCT_dom"/>
</dbReference>
<feature type="compositionally biased region" description="Polar residues" evidence="1">
    <location>
        <begin position="306"/>
        <end position="316"/>
    </location>
</feature>
<feature type="region of interest" description="Disordered" evidence="1">
    <location>
        <begin position="369"/>
        <end position="429"/>
    </location>
</feature>
<proteinExistence type="predicted"/>
<dbReference type="OrthoDB" id="2384350at2759"/>
<dbReference type="CDD" id="cd17716">
    <property type="entry name" value="BRCT_microcephalin_rpt1"/>
    <property type="match status" value="1"/>
</dbReference>
<organism evidence="3 4">
    <name type="scientific">Ceratobasidium theobromae</name>
    <dbReference type="NCBI Taxonomy" id="1582974"/>
    <lineage>
        <taxon>Eukaryota</taxon>
        <taxon>Fungi</taxon>
        <taxon>Dikarya</taxon>
        <taxon>Basidiomycota</taxon>
        <taxon>Agaricomycotina</taxon>
        <taxon>Agaricomycetes</taxon>
        <taxon>Cantharellales</taxon>
        <taxon>Ceratobasidiaceae</taxon>
        <taxon>Ceratobasidium</taxon>
    </lineage>
</organism>
<comment type="caution">
    <text evidence="3">The sequence shown here is derived from an EMBL/GenBank/DDBJ whole genome shotgun (WGS) entry which is preliminary data.</text>
</comment>
<name>A0A5N5QHQ7_9AGAM</name>
<dbReference type="Gene3D" id="3.40.50.10190">
    <property type="entry name" value="BRCT domain"/>
    <property type="match status" value="1"/>
</dbReference>
<evidence type="ECO:0000313" key="4">
    <source>
        <dbReference type="Proteomes" id="UP000383932"/>
    </source>
</evidence>
<feature type="compositionally biased region" description="Pro residues" evidence="1">
    <location>
        <begin position="1022"/>
        <end position="1031"/>
    </location>
</feature>
<feature type="compositionally biased region" description="Polar residues" evidence="1">
    <location>
        <begin position="1052"/>
        <end position="1065"/>
    </location>
</feature>
<feature type="compositionally biased region" description="Polar residues" evidence="1">
    <location>
        <begin position="872"/>
        <end position="888"/>
    </location>
</feature>
<evidence type="ECO:0000313" key="3">
    <source>
        <dbReference type="EMBL" id="KAB5591008.1"/>
    </source>
</evidence>
<feature type="compositionally biased region" description="Acidic residues" evidence="1">
    <location>
        <begin position="827"/>
        <end position="837"/>
    </location>
</feature>
<feature type="compositionally biased region" description="Low complexity" evidence="1">
    <location>
        <begin position="1131"/>
        <end position="1148"/>
    </location>
</feature>
<reference evidence="3 4" key="1">
    <citation type="journal article" date="2019" name="Fungal Biol. Biotechnol.">
        <title>Draft genome sequence of fastidious pathogen Ceratobasidium theobromae, which causes vascular-streak dieback in Theobroma cacao.</title>
        <authorList>
            <person name="Ali S.S."/>
            <person name="Asman A."/>
            <person name="Shao J."/>
            <person name="Firmansyah A.P."/>
            <person name="Susilo A.W."/>
            <person name="Rosmana A."/>
            <person name="McMahon P."/>
            <person name="Junaid M."/>
            <person name="Guest D."/>
            <person name="Kheng T.Y."/>
            <person name="Meinhardt L.W."/>
            <person name="Bailey B.A."/>
        </authorList>
    </citation>
    <scope>NUCLEOTIDE SEQUENCE [LARGE SCALE GENOMIC DNA]</scope>
    <source>
        <strain evidence="3 4">CT2</strain>
    </source>
</reference>
<feature type="region of interest" description="Disordered" evidence="1">
    <location>
        <begin position="281"/>
        <end position="316"/>
    </location>
</feature>
<feature type="compositionally biased region" description="Low complexity" evidence="1">
    <location>
        <begin position="814"/>
        <end position="826"/>
    </location>
</feature>
<feature type="compositionally biased region" description="Pro residues" evidence="1">
    <location>
        <begin position="751"/>
        <end position="761"/>
    </location>
</feature>
<feature type="compositionally biased region" description="Basic residues" evidence="1">
    <location>
        <begin position="51"/>
        <end position="65"/>
    </location>
</feature>
<sequence>MPPRKKTRGTLKRTSSDGPAADDAAGNSKRPRPDVSADSISHISPDAAAAHRTRKPVTYKSKARQKAGLGANSPPKLTSFGFNVENRPKVGRALFHLSPSPRAKAKAKAKLKVFGSPKASRRRASKGSGVTSADNSRIEYGLEEDGEEVEGGPGPNSSFGTSLEHDEADDQPAPLPTLSAVRPIEGPGLEIRTPLRGRIIPPSLQSLSKRNPLTDATPIPLFAATPRHLPVQLPDDTGFPTSPTKPHNIPVFAPHGHHASTNPPVPSTPSHKPRTIPIFTPSFRRNTEQEADASPTKKPPLFAPTPSRSQHPASTSINPFAALTTPAHSHTLPTAPPALPTMSAALPAMDIPATPTTKGRSLPIFTPKLLFPPSEDSGNNEDATLQGVRGNNKVSKAPAFGVLEEDEESTPRANKQSEQGVDNKQEANVEDDARADISMVELFDASTGAFSPNSEWIVTGEQGPLAPVDQQSVGLPLPPDAPTTIVDPPTTRVTRSRSRSRSASVSASGPLVSGSEVVPRAGSVARSRAGSTVPDSRAGSVVLDSQPGPTTPRSRRGSVTPVSRQGSVAPIPEHTSRAGSIPPSKARSGASPEPPIGPAPTALEPIPEGSRSASLSLTPLVTDPNSLAALKSQSSITSMDEYRTSQTAAIMMDTPGDERPSLPPSHESQGQVTPQEYLDPETSPLSSLPDDMSFSFLGVKDQGDTIMDETVGNTTAGDTTMRDAGETTVCNEPTQVDQSMQHRDPSDDAPLSPPLSPPAPTSPVSSIHGDAFMRNGEGFSSPRKQPAPSSSPTRPADVLVPVSDVAHSIHPGSRSRSSSLTSLSDWSDVDVDVETVEEDKVPIAETKRSMIPVPKRPPTPGPGPRAQTPGAKSTTTGPKTPLKTSSATPAIKAARMNGVTPGPSRSGAPSIKNGVSSVKSKVAPTPGTSSRPFAPEASGSKLPALSTPAAGKTPIGRSTTTMATRTRAGATKVRSLAAPTASTAAKTRTKVVTAPPPRGRITSFMKPNKPNSTRPPASSGAMPPPPAPVPTTSPSKGQSKDDSDIRGPRRSMISQDTQASLSSLSDALEKLARPSSRAGVFPPRPGTSQGLTSAPRPGSSLGFAEPGRAGAGIGETGLRSSVGPEGGKPMSKSSVASAAVSGAAATSKAKGKAKEKDENGDDPTYQEAGRSKPRDDPNAPLRSCVIFVDVRTAEGEDAGGLFVDMLKQLGAKIVSRPTPSTTHIVFKSGHQSTLTKYKLYEDPQPFLVGIGWVVECVEKRARVGEENFMIKTDEVSALDLKKRRKSQLPHQMQSMARDPNPTGSKFGSMSAEATAVSKSLEASAAEVLQDAELAAERSKQRMQQKLFPRVIKSSSPCWPVYSHLPPTSHQRLSMWYGNSFNRLQSSADSEHRLGLRRGKPMYSDILEAADAAVRVFEQLGMPICAVGGLACKLFGNQRTPNDVDLLLLDTTTSQEELKRILVSKNSHFYLIAARDPLATYKVLWYRTTLGVRVKVDLLQPGIMAIPNIPPGLIQYKTTLNSRVPVAPFGLVLLLKLQAWAQHREATEYRYRVKQYTDSNDINILLPLAIASHTTFEYLPEDFRQEAQKRVESYTVSHPESKQHWRKLGFKLVDPSPQRTLPVRQPTNTRSHWSRPAATTRINDLITSMNNVRLSNSYRSRFENRRETETYDYLDFYD</sequence>
<keyword evidence="4" id="KW-1185">Reference proteome</keyword>
<feature type="compositionally biased region" description="Pro residues" evidence="1">
    <location>
        <begin position="854"/>
        <end position="863"/>
    </location>
</feature>
<evidence type="ECO:0000256" key="1">
    <source>
        <dbReference type="SAM" id="MobiDB-lite"/>
    </source>
</evidence>
<feature type="compositionally biased region" description="Basic and acidic residues" evidence="1">
    <location>
        <begin position="1038"/>
        <end position="1047"/>
    </location>
</feature>
<dbReference type="Pfam" id="PF00533">
    <property type="entry name" value="BRCT"/>
    <property type="match status" value="1"/>
</dbReference>
<feature type="compositionally biased region" description="Low complexity" evidence="1">
    <location>
        <begin position="957"/>
        <end position="993"/>
    </location>
</feature>
<feature type="region of interest" description="Disordered" evidence="1">
    <location>
        <begin position="1"/>
        <end position="193"/>
    </location>
</feature>
<feature type="compositionally biased region" description="Basic and acidic residues" evidence="1">
    <location>
        <begin position="838"/>
        <end position="848"/>
    </location>
</feature>
<feature type="region of interest" description="Disordered" evidence="1">
    <location>
        <begin position="1284"/>
        <end position="1308"/>
    </location>
</feature>
<feature type="compositionally biased region" description="Polar residues" evidence="1">
    <location>
        <begin position="728"/>
        <end position="739"/>
    </location>
</feature>
<feature type="compositionally biased region" description="Polar residues" evidence="1">
    <location>
        <begin position="411"/>
        <end position="420"/>
    </location>
</feature>
<protein>
    <submittedName>
        <fullName evidence="3">PTCB-BRCT domain containing protein</fullName>
    </submittedName>
</protein>
<feature type="compositionally biased region" description="Polar residues" evidence="1">
    <location>
        <begin position="611"/>
        <end position="648"/>
    </location>
</feature>
<dbReference type="InterPro" id="IPR036420">
    <property type="entry name" value="BRCT_dom_sf"/>
</dbReference>
<feature type="compositionally biased region" description="Acidic residues" evidence="1">
    <location>
        <begin position="141"/>
        <end position="150"/>
    </location>
</feature>
<dbReference type="Proteomes" id="UP000383932">
    <property type="component" value="Unassembled WGS sequence"/>
</dbReference>
<gene>
    <name evidence="3" type="ORF">CTheo_5536</name>
</gene>